<evidence type="ECO:0000313" key="3">
    <source>
        <dbReference type="Proteomes" id="UP000069272"/>
    </source>
</evidence>
<evidence type="ECO:0000256" key="1">
    <source>
        <dbReference type="SAM" id="MobiDB-lite"/>
    </source>
</evidence>
<evidence type="ECO:0000313" key="2">
    <source>
        <dbReference type="EnsemblMetazoa" id="AALB016153-PA"/>
    </source>
</evidence>
<reference evidence="2" key="2">
    <citation type="submission" date="2022-08" db="UniProtKB">
        <authorList>
            <consortium name="EnsemblMetazoa"/>
        </authorList>
    </citation>
    <scope>IDENTIFICATION</scope>
    <source>
        <strain evidence="2">STECLA/ALBI9_A</strain>
    </source>
</reference>
<organism evidence="2 3">
    <name type="scientific">Anopheles albimanus</name>
    <name type="common">New world malaria mosquito</name>
    <dbReference type="NCBI Taxonomy" id="7167"/>
    <lineage>
        <taxon>Eukaryota</taxon>
        <taxon>Metazoa</taxon>
        <taxon>Ecdysozoa</taxon>
        <taxon>Arthropoda</taxon>
        <taxon>Hexapoda</taxon>
        <taxon>Insecta</taxon>
        <taxon>Pterygota</taxon>
        <taxon>Neoptera</taxon>
        <taxon>Endopterygota</taxon>
        <taxon>Diptera</taxon>
        <taxon>Nematocera</taxon>
        <taxon>Culicoidea</taxon>
        <taxon>Culicidae</taxon>
        <taxon>Anophelinae</taxon>
        <taxon>Anopheles</taxon>
    </lineage>
</organism>
<dbReference type="AlphaFoldDB" id="A0A8W7K7S1"/>
<sequence>MSSNEEILLETWPVHAMYGSECIVFRRPHERRPSALTILFGPSQLVSQAALSCFQATRVSISTRPSSLACRGIRSISRQSTILPVTANGIRAGRARAAKVSDHVEPDRQTVGGTADRQSPAAPGSTTASRASRVRHDAALHSDLLSSGAASTGGNPASSYSGADNARPNRKGGRELDGLKSVVTCHKLQQGSFYGTYGSSAPSSGVRLIHSNPINASLIYAFRVFPLGAY</sequence>
<name>A0A8W7K7S1_ANOAL</name>
<reference evidence="2 3" key="1">
    <citation type="journal article" date="2017" name="G3 (Bethesda)">
        <title>The Physical Genome Mapping of Anopheles albimanus Corrected Scaffold Misassemblies and Identified Interarm Rearrangements in Genus Anopheles.</title>
        <authorList>
            <person name="Artemov G.N."/>
            <person name="Peery A.N."/>
            <person name="Jiang X."/>
            <person name="Tu Z."/>
            <person name="Stegniy V.N."/>
            <person name="Sharakhova M.V."/>
            <person name="Sharakhov I.V."/>
        </authorList>
    </citation>
    <scope>NUCLEOTIDE SEQUENCE [LARGE SCALE GENOMIC DNA]</scope>
    <source>
        <strain evidence="2 3">ALBI9_A</strain>
    </source>
</reference>
<proteinExistence type="predicted"/>
<dbReference type="Proteomes" id="UP000069272">
    <property type="component" value="Chromosome 3L"/>
</dbReference>
<feature type="region of interest" description="Disordered" evidence="1">
    <location>
        <begin position="146"/>
        <end position="175"/>
    </location>
</feature>
<feature type="region of interest" description="Disordered" evidence="1">
    <location>
        <begin position="94"/>
        <end position="134"/>
    </location>
</feature>
<accession>A0A8W7K7S1</accession>
<feature type="compositionally biased region" description="Basic and acidic residues" evidence="1">
    <location>
        <begin position="99"/>
        <end position="108"/>
    </location>
</feature>
<protein>
    <submittedName>
        <fullName evidence="2">Uncharacterized protein</fullName>
    </submittedName>
</protein>
<dbReference type="EnsemblMetazoa" id="AALB016153-RA">
    <property type="protein sequence ID" value="AALB016153-PA"/>
    <property type="gene ID" value="AALB016153"/>
</dbReference>
<keyword evidence="3" id="KW-1185">Reference proteome</keyword>
<feature type="compositionally biased region" description="Polar residues" evidence="1">
    <location>
        <begin position="146"/>
        <end position="162"/>
    </location>
</feature>